<dbReference type="InterPro" id="IPR029058">
    <property type="entry name" value="AB_hydrolase_fold"/>
</dbReference>
<reference evidence="2" key="1">
    <citation type="submission" date="2021-10" db="EMBL/GenBank/DDBJ databases">
        <title>Novel species in genus Arthrobacter.</title>
        <authorList>
            <person name="Liu Y."/>
        </authorList>
    </citation>
    <scope>NUCLEOTIDE SEQUENCE</scope>
    <source>
        <strain evidence="2">Zg-Y453</strain>
    </source>
</reference>
<name>A0A9X1MES1_9MICC</name>
<protein>
    <submittedName>
        <fullName evidence="2">Alpha/beta hydrolase</fullName>
    </submittedName>
</protein>
<dbReference type="RefSeq" id="WP_227896612.1">
    <property type="nucleotide sequence ID" value="NZ_CP099466.1"/>
</dbReference>
<evidence type="ECO:0000313" key="3">
    <source>
        <dbReference type="Proteomes" id="UP001139158"/>
    </source>
</evidence>
<dbReference type="AlphaFoldDB" id="A0A9X1MES1"/>
<gene>
    <name evidence="2" type="ORF">LJ757_13155</name>
</gene>
<comment type="caution">
    <text evidence="2">The sequence shown here is derived from an EMBL/GenBank/DDBJ whole genome shotgun (WGS) entry which is preliminary data.</text>
</comment>
<dbReference type="Pfam" id="PF12697">
    <property type="entry name" value="Abhydrolase_6"/>
    <property type="match status" value="1"/>
</dbReference>
<keyword evidence="2" id="KW-0378">Hydrolase</keyword>
<evidence type="ECO:0000313" key="2">
    <source>
        <dbReference type="EMBL" id="MCC3298743.1"/>
    </source>
</evidence>
<dbReference type="InterPro" id="IPR000073">
    <property type="entry name" value="AB_hydrolase_1"/>
</dbReference>
<dbReference type="Proteomes" id="UP001139158">
    <property type="component" value="Unassembled WGS sequence"/>
</dbReference>
<dbReference type="SUPFAM" id="SSF53474">
    <property type="entry name" value="alpha/beta-Hydrolases"/>
    <property type="match status" value="1"/>
</dbReference>
<accession>A0A9X1MES1</accession>
<proteinExistence type="predicted"/>
<evidence type="ECO:0000259" key="1">
    <source>
        <dbReference type="Pfam" id="PF12697"/>
    </source>
</evidence>
<dbReference type="EMBL" id="JAJFZV010000014">
    <property type="protein sequence ID" value="MCC3298743.1"/>
    <property type="molecule type" value="Genomic_DNA"/>
</dbReference>
<dbReference type="Gene3D" id="3.40.50.1820">
    <property type="entry name" value="alpha/beta hydrolase"/>
    <property type="match status" value="1"/>
</dbReference>
<sequence length="257" mass="26850">MDPAADASGRVLSADGTPIAWERHGQGPPLVVVDPIMMDRTTSGLAGVAELLAEGHTVYTYDRRGKGESGDGEEYTPESEVDDLLAVVQAAGGSADLLGTSSGAILALRAASESAVVSSVIAVEPPLSQEGAAGPDIRPQLEALIDAEDRAGAVRLFQESIGVPEELIEQSEPSPFEPAAHTISYDLTLMLETDIQSLTGIHVPVLVLASSGSDARLQGWARETAEILPEGSFQLLEGSWHGLDDAVLAEAVNDFLE</sequence>
<feature type="domain" description="AB hydrolase-1" evidence="1">
    <location>
        <begin position="47"/>
        <end position="242"/>
    </location>
</feature>
<dbReference type="GO" id="GO:0016787">
    <property type="term" value="F:hydrolase activity"/>
    <property type="evidence" value="ECO:0007669"/>
    <property type="project" value="UniProtKB-KW"/>
</dbReference>
<organism evidence="2 3">
    <name type="scientific">Arthrobacter caoxuetaonis</name>
    <dbReference type="NCBI Taxonomy" id="2886935"/>
    <lineage>
        <taxon>Bacteria</taxon>
        <taxon>Bacillati</taxon>
        <taxon>Actinomycetota</taxon>
        <taxon>Actinomycetes</taxon>
        <taxon>Micrococcales</taxon>
        <taxon>Micrococcaceae</taxon>
        <taxon>Arthrobacter</taxon>
    </lineage>
</organism>
<keyword evidence="3" id="KW-1185">Reference proteome</keyword>